<dbReference type="Proteomes" id="UP000295781">
    <property type="component" value="Chromosome"/>
</dbReference>
<reference evidence="1 2" key="1">
    <citation type="submission" date="2015-09" db="EMBL/GenBank/DDBJ databases">
        <title>Sorangium comparison.</title>
        <authorList>
            <person name="Zaburannyi N."/>
            <person name="Bunk B."/>
            <person name="Overmann J."/>
            <person name="Mueller R."/>
        </authorList>
    </citation>
    <scope>NUCLEOTIDE SEQUENCE [LARGE SCALE GENOMIC DNA]</scope>
    <source>
        <strain evidence="1 2">So ceGT47</strain>
    </source>
</reference>
<organism evidence="1 2">
    <name type="scientific">Sorangium cellulosum</name>
    <name type="common">Polyangium cellulosum</name>
    <dbReference type="NCBI Taxonomy" id="56"/>
    <lineage>
        <taxon>Bacteria</taxon>
        <taxon>Pseudomonadati</taxon>
        <taxon>Myxococcota</taxon>
        <taxon>Polyangia</taxon>
        <taxon>Polyangiales</taxon>
        <taxon>Polyangiaceae</taxon>
        <taxon>Sorangium</taxon>
    </lineage>
</organism>
<accession>A0A4P2Q255</accession>
<dbReference type="AlphaFoldDB" id="A0A4P2Q255"/>
<dbReference type="EMBL" id="CP012670">
    <property type="protein sequence ID" value="AUX23320.1"/>
    <property type="molecule type" value="Genomic_DNA"/>
</dbReference>
<proteinExistence type="predicted"/>
<gene>
    <name evidence="1" type="ORF">SOCEGT47_038430</name>
</gene>
<protein>
    <submittedName>
        <fullName evidence="1">Uncharacterized protein</fullName>
    </submittedName>
</protein>
<name>A0A4P2Q255_SORCE</name>
<sequence>MHFRGSSEVGAEAGRQIARYVRRNLLRRL</sequence>
<evidence type="ECO:0000313" key="1">
    <source>
        <dbReference type="EMBL" id="AUX23320.1"/>
    </source>
</evidence>
<evidence type="ECO:0000313" key="2">
    <source>
        <dbReference type="Proteomes" id="UP000295781"/>
    </source>
</evidence>